<dbReference type="Proteomes" id="UP000070687">
    <property type="component" value="Unassembled WGS sequence"/>
</dbReference>
<dbReference type="AlphaFoldDB" id="A0A133NRL7"/>
<gene>
    <name evidence="1" type="ORF">HMPREF3208_01299</name>
</gene>
<name>A0A133NRL7_GARVA</name>
<dbReference type="PATRIC" id="fig|2702.100.peg.1282"/>
<comment type="caution">
    <text evidence="1">The sequence shown here is derived from an EMBL/GenBank/DDBJ whole genome shotgun (WGS) entry which is preliminary data.</text>
</comment>
<proteinExistence type="predicted"/>
<evidence type="ECO:0000313" key="1">
    <source>
        <dbReference type="EMBL" id="KXA18942.1"/>
    </source>
</evidence>
<protein>
    <submittedName>
        <fullName evidence="1">Uncharacterized protein</fullName>
    </submittedName>
</protein>
<evidence type="ECO:0000313" key="2">
    <source>
        <dbReference type="Proteomes" id="UP000070687"/>
    </source>
</evidence>
<sequence length="61" mass="6786">MLSTQARSAFVSIDEGRAGSCGSSLGIWLCFVCADDVLSRCDLKREWYCLFVTGADYILRE</sequence>
<organism evidence="1 2">
    <name type="scientific">Gardnerella vaginalis</name>
    <dbReference type="NCBI Taxonomy" id="2702"/>
    <lineage>
        <taxon>Bacteria</taxon>
        <taxon>Bacillati</taxon>
        <taxon>Actinomycetota</taxon>
        <taxon>Actinomycetes</taxon>
        <taxon>Bifidobacteriales</taxon>
        <taxon>Bifidobacteriaceae</taxon>
        <taxon>Gardnerella</taxon>
    </lineage>
</organism>
<accession>A0A133NRL7</accession>
<reference evidence="1 2" key="1">
    <citation type="submission" date="2016-01" db="EMBL/GenBank/DDBJ databases">
        <authorList>
            <person name="Oliw E.H."/>
        </authorList>
    </citation>
    <scope>NUCLEOTIDE SEQUENCE [LARGE SCALE GENOMIC DNA]</scope>
    <source>
        <strain evidence="1 2">PSS_7772B</strain>
    </source>
</reference>
<dbReference type="EMBL" id="LRQB01000085">
    <property type="protein sequence ID" value="KXA18942.1"/>
    <property type="molecule type" value="Genomic_DNA"/>
</dbReference>